<keyword evidence="14" id="KW-1185">Reference proteome</keyword>
<evidence type="ECO:0000313" key="14">
    <source>
        <dbReference type="Proteomes" id="UP000466345"/>
    </source>
</evidence>
<evidence type="ECO:0000256" key="11">
    <source>
        <dbReference type="SAM" id="SignalP"/>
    </source>
</evidence>
<dbReference type="InterPro" id="IPR017941">
    <property type="entry name" value="Rieske_2Fe-2S"/>
</dbReference>
<dbReference type="GO" id="GO:0004497">
    <property type="term" value="F:monooxygenase activity"/>
    <property type="evidence" value="ECO:0007669"/>
    <property type="project" value="UniProtKB-ARBA"/>
</dbReference>
<keyword evidence="7" id="KW-1015">Disulfide bond</keyword>
<dbReference type="Proteomes" id="UP000466345">
    <property type="component" value="Unassembled WGS sequence"/>
</dbReference>
<feature type="signal peptide" evidence="11">
    <location>
        <begin position="1"/>
        <end position="29"/>
    </location>
</feature>
<dbReference type="RefSeq" id="WP_153452034.1">
    <property type="nucleotide sequence ID" value="NZ_WEGJ01000006.1"/>
</dbReference>
<name>A0A7K0CG03_9ACTN</name>
<organism evidence="13 14">
    <name type="scientific">Streptomyces smaragdinus</name>
    <dbReference type="NCBI Taxonomy" id="2585196"/>
    <lineage>
        <taxon>Bacteria</taxon>
        <taxon>Bacillati</taxon>
        <taxon>Actinomycetota</taxon>
        <taxon>Actinomycetes</taxon>
        <taxon>Kitasatosporales</taxon>
        <taxon>Streptomycetaceae</taxon>
        <taxon>Streptomyces</taxon>
    </lineage>
</organism>
<dbReference type="Gene3D" id="2.102.10.10">
    <property type="entry name" value="Rieske [2Fe-2S] iron-sulphur domain"/>
    <property type="match status" value="1"/>
</dbReference>
<evidence type="ECO:0000256" key="4">
    <source>
        <dbReference type="ARBA" id="ARBA00022723"/>
    </source>
</evidence>
<comment type="function">
    <text evidence="1">Iron-sulfur subunit of the cytochrome bc1 complex, an essential component of the respiratory electron transport chain required for ATP synthesis. The bc1 complex catalyzes the oxidation of menaquinol and the reduction of cytochrome c in the respiratory chain. The bc1 complex operates through a Q-cycle mechanism that couples electron transfer to generation of the proton gradient that drives ATP synthesis.</text>
</comment>
<evidence type="ECO:0000256" key="5">
    <source>
        <dbReference type="ARBA" id="ARBA00023004"/>
    </source>
</evidence>
<dbReference type="Pfam" id="PF00355">
    <property type="entry name" value="Rieske"/>
    <property type="match status" value="1"/>
</dbReference>
<keyword evidence="3" id="KW-0001">2Fe-2S</keyword>
<dbReference type="InterPro" id="IPR014349">
    <property type="entry name" value="Rieske_Fe-S_prot"/>
</dbReference>
<evidence type="ECO:0000256" key="6">
    <source>
        <dbReference type="ARBA" id="ARBA00023014"/>
    </source>
</evidence>
<comment type="caution">
    <text evidence="13">The sequence shown here is derived from an EMBL/GenBank/DDBJ whole genome shotgun (WGS) entry which is preliminary data.</text>
</comment>
<protein>
    <recommendedName>
        <fullName evidence="2">Cytochrome bc1 complex Rieske iron-sulfur subunit</fullName>
    </recommendedName>
    <alternativeName>
        <fullName evidence="8">Cytochrome bc1 reductase complex subunit QcrA</fullName>
    </alternativeName>
</protein>
<dbReference type="PROSITE" id="PS51296">
    <property type="entry name" value="RIESKE"/>
    <property type="match status" value="1"/>
</dbReference>
<feature type="domain" description="Rieske" evidence="12">
    <location>
        <begin position="39"/>
        <end position="139"/>
    </location>
</feature>
<evidence type="ECO:0000256" key="10">
    <source>
        <dbReference type="SAM" id="MobiDB-lite"/>
    </source>
</evidence>
<dbReference type="PROSITE" id="PS51318">
    <property type="entry name" value="TAT"/>
    <property type="match status" value="1"/>
</dbReference>
<feature type="region of interest" description="Disordered" evidence="10">
    <location>
        <begin position="30"/>
        <end position="53"/>
    </location>
</feature>
<reference evidence="13 14" key="1">
    <citation type="submission" date="2019-10" db="EMBL/GenBank/DDBJ databases">
        <title>Streptomyces smaragdinus sp. nov. and Streptomyces fabii sp. nov., isolated from the gut of fungus growing-termite Macrotermes natalensis.</title>
        <authorList>
            <person name="Schwitalla J."/>
            <person name="Benndorf R."/>
            <person name="Martin K."/>
            <person name="De Beer W."/>
            <person name="Kaster A.-K."/>
            <person name="Vollmers J."/>
            <person name="Poulsen M."/>
            <person name="Beemelmanns C."/>
        </authorList>
    </citation>
    <scope>NUCLEOTIDE SEQUENCE [LARGE SCALE GENOMIC DNA]</scope>
    <source>
        <strain evidence="13 14">RB5</strain>
    </source>
</reference>
<dbReference type="GO" id="GO:0016705">
    <property type="term" value="F:oxidoreductase activity, acting on paired donors, with incorporation or reduction of molecular oxygen"/>
    <property type="evidence" value="ECO:0007669"/>
    <property type="project" value="UniProtKB-ARBA"/>
</dbReference>
<dbReference type="GO" id="GO:0046872">
    <property type="term" value="F:metal ion binding"/>
    <property type="evidence" value="ECO:0007669"/>
    <property type="project" value="UniProtKB-KW"/>
</dbReference>
<keyword evidence="5" id="KW-0408">Iron</keyword>
<evidence type="ECO:0000313" key="13">
    <source>
        <dbReference type="EMBL" id="MQY12405.1"/>
    </source>
</evidence>
<dbReference type="PANTHER" id="PTHR10134">
    <property type="entry name" value="CYTOCHROME B-C1 COMPLEX SUBUNIT RIESKE, MITOCHONDRIAL"/>
    <property type="match status" value="1"/>
</dbReference>
<dbReference type="AlphaFoldDB" id="A0A7K0CG03"/>
<comment type="cofactor">
    <cofactor evidence="9">
        <name>[2Fe-2S] cluster</name>
        <dbReference type="ChEBI" id="CHEBI:190135"/>
    </cofactor>
</comment>
<evidence type="ECO:0000256" key="1">
    <source>
        <dbReference type="ARBA" id="ARBA00002494"/>
    </source>
</evidence>
<evidence type="ECO:0000256" key="2">
    <source>
        <dbReference type="ARBA" id="ARBA00015816"/>
    </source>
</evidence>
<evidence type="ECO:0000259" key="12">
    <source>
        <dbReference type="PROSITE" id="PS51296"/>
    </source>
</evidence>
<dbReference type="InterPro" id="IPR036922">
    <property type="entry name" value="Rieske_2Fe-2S_sf"/>
</dbReference>
<dbReference type="PRINTS" id="PR00162">
    <property type="entry name" value="RIESKE"/>
</dbReference>
<keyword evidence="11" id="KW-0732">Signal</keyword>
<proteinExistence type="predicted"/>
<evidence type="ECO:0000256" key="8">
    <source>
        <dbReference type="ARBA" id="ARBA00029586"/>
    </source>
</evidence>
<dbReference type="GO" id="GO:0051537">
    <property type="term" value="F:2 iron, 2 sulfur cluster binding"/>
    <property type="evidence" value="ECO:0007669"/>
    <property type="project" value="UniProtKB-KW"/>
</dbReference>
<sequence length="142" mass="14565">MTDPTSGTPRRTVLCGAAAALLTTGAATACSTETPAHQENTGPRGDIDLGDPEAVPVGGAKLYRTERVIVSRPKADVYEGRSAVCTHQACVVTEVNGTEAYCACHGSRFDATNGDVRHGPASVPLPPIPVGVRGGKLIATRA</sequence>
<evidence type="ECO:0000256" key="3">
    <source>
        <dbReference type="ARBA" id="ARBA00022714"/>
    </source>
</evidence>
<dbReference type="SUPFAM" id="SSF50022">
    <property type="entry name" value="ISP domain"/>
    <property type="match status" value="1"/>
</dbReference>
<evidence type="ECO:0000256" key="7">
    <source>
        <dbReference type="ARBA" id="ARBA00023157"/>
    </source>
</evidence>
<accession>A0A7K0CG03</accession>
<keyword evidence="4" id="KW-0479">Metal-binding</keyword>
<feature type="chain" id="PRO_5029830423" description="Cytochrome bc1 complex Rieske iron-sulfur subunit" evidence="11">
    <location>
        <begin position="30"/>
        <end position="142"/>
    </location>
</feature>
<gene>
    <name evidence="13" type="primary">petC_1</name>
    <name evidence="13" type="ORF">SRB5_25380</name>
</gene>
<dbReference type="EMBL" id="WEGJ01000006">
    <property type="protein sequence ID" value="MQY12405.1"/>
    <property type="molecule type" value="Genomic_DNA"/>
</dbReference>
<dbReference type="GO" id="GO:0016020">
    <property type="term" value="C:membrane"/>
    <property type="evidence" value="ECO:0007669"/>
    <property type="project" value="InterPro"/>
</dbReference>
<feature type="compositionally biased region" description="Polar residues" evidence="10">
    <location>
        <begin position="31"/>
        <end position="41"/>
    </location>
</feature>
<dbReference type="InterPro" id="IPR006311">
    <property type="entry name" value="TAT_signal"/>
</dbReference>
<dbReference type="CDD" id="cd03467">
    <property type="entry name" value="Rieske"/>
    <property type="match status" value="1"/>
</dbReference>
<dbReference type="InterPro" id="IPR005805">
    <property type="entry name" value="Rieske_Fe-S_prot_C"/>
</dbReference>
<dbReference type="OrthoDB" id="25106at2"/>
<keyword evidence="6" id="KW-0411">Iron-sulfur</keyword>
<evidence type="ECO:0000256" key="9">
    <source>
        <dbReference type="ARBA" id="ARBA00034078"/>
    </source>
</evidence>